<evidence type="ECO:0000313" key="3">
    <source>
        <dbReference type="EMBL" id="KAK4337968.1"/>
    </source>
</evidence>
<dbReference type="InterPro" id="IPR002156">
    <property type="entry name" value="RNaseH_domain"/>
</dbReference>
<keyword evidence="1" id="KW-0472">Membrane</keyword>
<name>A0AAE1QSG9_9SOLA</name>
<dbReference type="SUPFAM" id="SSF53098">
    <property type="entry name" value="Ribonuclease H-like"/>
    <property type="match status" value="1"/>
</dbReference>
<protein>
    <recommendedName>
        <fullName evidence="2">RNase H type-1 domain-containing protein</fullName>
    </recommendedName>
</protein>
<feature type="domain" description="RNase H type-1" evidence="2">
    <location>
        <begin position="1"/>
        <end position="80"/>
    </location>
</feature>
<dbReference type="GO" id="GO:0003676">
    <property type="term" value="F:nucleic acid binding"/>
    <property type="evidence" value="ECO:0007669"/>
    <property type="project" value="InterPro"/>
</dbReference>
<keyword evidence="4" id="KW-1185">Reference proteome</keyword>
<sequence>MAEVQAANFGIQWCRDNNISNLILEMDSKVIVDMIKGVNKPGWRLQYWVDKMQKNIKDLKAEVAHSFREATTVADSTAKYGAIENASRIFTQVNDLTYQAKGAYRQLPTLYFRKQTSKSSKYNALHLLFLFSSLRLIGGASVFLLFLY</sequence>
<reference evidence="3" key="1">
    <citation type="submission" date="2023-12" db="EMBL/GenBank/DDBJ databases">
        <title>Genome assembly of Anisodus tanguticus.</title>
        <authorList>
            <person name="Wang Y.-J."/>
        </authorList>
    </citation>
    <scope>NUCLEOTIDE SEQUENCE</scope>
    <source>
        <strain evidence="3">KB-2021</strain>
        <tissue evidence="3">Leaf</tissue>
    </source>
</reference>
<dbReference type="InterPro" id="IPR036397">
    <property type="entry name" value="RNaseH_sf"/>
</dbReference>
<gene>
    <name evidence="3" type="ORF">RND71_042455</name>
</gene>
<proteinExistence type="predicted"/>
<dbReference type="CDD" id="cd06222">
    <property type="entry name" value="RNase_H_like"/>
    <property type="match status" value="1"/>
</dbReference>
<accession>A0AAE1QSG9</accession>
<dbReference type="InterPro" id="IPR044730">
    <property type="entry name" value="RNase_H-like_dom_plant"/>
</dbReference>
<dbReference type="AlphaFoldDB" id="A0AAE1QSG9"/>
<feature type="transmembrane region" description="Helical" evidence="1">
    <location>
        <begin position="124"/>
        <end position="147"/>
    </location>
</feature>
<dbReference type="PANTHER" id="PTHR47723:SF7">
    <property type="entry name" value="RNASE H FAMILY PROTEIN"/>
    <property type="match status" value="1"/>
</dbReference>
<comment type="caution">
    <text evidence="3">The sequence shown here is derived from an EMBL/GenBank/DDBJ whole genome shotgun (WGS) entry which is preliminary data.</text>
</comment>
<keyword evidence="1" id="KW-1133">Transmembrane helix</keyword>
<evidence type="ECO:0000313" key="4">
    <source>
        <dbReference type="Proteomes" id="UP001291623"/>
    </source>
</evidence>
<organism evidence="3 4">
    <name type="scientific">Anisodus tanguticus</name>
    <dbReference type="NCBI Taxonomy" id="243964"/>
    <lineage>
        <taxon>Eukaryota</taxon>
        <taxon>Viridiplantae</taxon>
        <taxon>Streptophyta</taxon>
        <taxon>Embryophyta</taxon>
        <taxon>Tracheophyta</taxon>
        <taxon>Spermatophyta</taxon>
        <taxon>Magnoliopsida</taxon>
        <taxon>eudicotyledons</taxon>
        <taxon>Gunneridae</taxon>
        <taxon>Pentapetalae</taxon>
        <taxon>asterids</taxon>
        <taxon>lamiids</taxon>
        <taxon>Solanales</taxon>
        <taxon>Solanaceae</taxon>
        <taxon>Solanoideae</taxon>
        <taxon>Hyoscyameae</taxon>
        <taxon>Anisodus</taxon>
    </lineage>
</organism>
<dbReference type="Proteomes" id="UP001291623">
    <property type="component" value="Unassembled WGS sequence"/>
</dbReference>
<evidence type="ECO:0000259" key="2">
    <source>
        <dbReference type="Pfam" id="PF13456"/>
    </source>
</evidence>
<dbReference type="InterPro" id="IPR012337">
    <property type="entry name" value="RNaseH-like_sf"/>
</dbReference>
<dbReference type="PANTHER" id="PTHR47723">
    <property type="entry name" value="OS05G0353850 PROTEIN"/>
    <property type="match status" value="1"/>
</dbReference>
<dbReference type="InterPro" id="IPR053151">
    <property type="entry name" value="RNase_H-like"/>
</dbReference>
<evidence type="ECO:0000256" key="1">
    <source>
        <dbReference type="SAM" id="Phobius"/>
    </source>
</evidence>
<dbReference type="GO" id="GO:0004523">
    <property type="term" value="F:RNA-DNA hybrid ribonuclease activity"/>
    <property type="evidence" value="ECO:0007669"/>
    <property type="project" value="InterPro"/>
</dbReference>
<dbReference type="EMBL" id="JAVYJV010000024">
    <property type="protein sequence ID" value="KAK4337968.1"/>
    <property type="molecule type" value="Genomic_DNA"/>
</dbReference>
<keyword evidence="1" id="KW-0812">Transmembrane</keyword>
<dbReference type="Gene3D" id="3.30.420.10">
    <property type="entry name" value="Ribonuclease H-like superfamily/Ribonuclease H"/>
    <property type="match status" value="1"/>
</dbReference>
<dbReference type="Pfam" id="PF13456">
    <property type="entry name" value="RVT_3"/>
    <property type="match status" value="1"/>
</dbReference>